<dbReference type="Proteomes" id="UP000294565">
    <property type="component" value="Segment"/>
</dbReference>
<sequence>MTYTRAELMAQARRHGHGFRSGAVVAGSFAAAVILVAAVIVVSVL</sequence>
<dbReference type="GeneID" id="63742991"/>
<dbReference type="KEGG" id="vg:63742991"/>
<keyword evidence="1" id="KW-0812">Transmembrane</keyword>
<feature type="transmembrane region" description="Helical" evidence="1">
    <location>
        <begin position="21"/>
        <end position="44"/>
    </location>
</feature>
<dbReference type="RefSeq" id="YP_010049671.1">
    <property type="nucleotide sequence ID" value="NC_054393.1"/>
</dbReference>
<keyword evidence="3" id="KW-1185">Reference proteome</keyword>
<keyword evidence="1" id="KW-0472">Membrane</keyword>
<evidence type="ECO:0000256" key="1">
    <source>
        <dbReference type="SAM" id="Phobius"/>
    </source>
</evidence>
<protein>
    <submittedName>
        <fullName evidence="2">Uncharacterized protein</fullName>
    </submittedName>
</protein>
<name>A0A482JBS0_9CAUD</name>
<reference evidence="2 3" key="1">
    <citation type="submission" date="2019-02" db="EMBL/GenBank/DDBJ databases">
        <authorList>
            <person name="Kanzanas C."/>
            <person name="Smith M.A."/>
            <person name="Zack K.M."/>
            <person name="Garlena R.A."/>
            <person name="Russell D.A."/>
            <person name="Pope W.H."/>
            <person name="Jacobs-Sera D."/>
            <person name="Hatfull G.F."/>
        </authorList>
    </citation>
    <scope>NUCLEOTIDE SEQUENCE [LARGE SCALE GENOMIC DNA]</scope>
</reference>
<evidence type="ECO:0000313" key="3">
    <source>
        <dbReference type="Proteomes" id="UP000294565"/>
    </source>
</evidence>
<dbReference type="EMBL" id="MK494099">
    <property type="protein sequence ID" value="QBP29659.1"/>
    <property type="molecule type" value="Genomic_DNA"/>
</dbReference>
<accession>A0A482JBS0</accession>
<keyword evidence="1" id="KW-1133">Transmembrane helix</keyword>
<evidence type="ECO:0000313" key="2">
    <source>
        <dbReference type="EMBL" id="QBP29659.1"/>
    </source>
</evidence>
<proteinExistence type="predicted"/>
<gene>
    <name evidence="2" type="primary">2</name>
    <name evidence="2" type="ORF">SEA_TYPHA_2</name>
</gene>
<organism evidence="2 3">
    <name type="scientific">Mycobacterium phage Typha</name>
    <dbReference type="NCBI Taxonomy" id="2517971"/>
    <lineage>
        <taxon>Viruses</taxon>
        <taxon>Duplodnaviria</taxon>
        <taxon>Heunggongvirae</taxon>
        <taxon>Uroviricota</taxon>
        <taxon>Caudoviricetes</taxon>
        <taxon>Typhavirus</taxon>
        <taxon>Typhavirus typha</taxon>
    </lineage>
</organism>